<feature type="domain" description="MoaB/Mog" evidence="12">
    <location>
        <begin position="171"/>
        <end position="308"/>
    </location>
</feature>
<dbReference type="SMART" id="SM00852">
    <property type="entry name" value="MoCF_biosynth"/>
    <property type="match status" value="1"/>
</dbReference>
<evidence type="ECO:0000256" key="1">
    <source>
        <dbReference type="ARBA" id="ARBA00001946"/>
    </source>
</evidence>
<dbReference type="AlphaFoldDB" id="A0A444MCD1"/>
<comment type="function">
    <text evidence="2 11">Catalyzes the insertion of molybdate into adenylated molybdopterin with the concomitant release of AMP.</text>
</comment>
<evidence type="ECO:0000259" key="12">
    <source>
        <dbReference type="SMART" id="SM00852"/>
    </source>
</evidence>
<dbReference type="InterPro" id="IPR038987">
    <property type="entry name" value="MoeA-like"/>
</dbReference>
<dbReference type="GO" id="GO:0061599">
    <property type="term" value="F:molybdopterin molybdotransferase activity"/>
    <property type="evidence" value="ECO:0007669"/>
    <property type="project" value="UniProtKB-UniRule"/>
</dbReference>
<comment type="pathway">
    <text evidence="3 11">Cofactor biosynthesis; molybdopterin biosynthesis.</text>
</comment>
<evidence type="ECO:0000256" key="9">
    <source>
        <dbReference type="ARBA" id="ARBA00023150"/>
    </source>
</evidence>
<dbReference type="InterPro" id="IPR036425">
    <property type="entry name" value="MoaB/Mog-like_dom_sf"/>
</dbReference>
<dbReference type="InterPro" id="IPR036135">
    <property type="entry name" value="MoeA_linker/N_sf"/>
</dbReference>
<dbReference type="Gene3D" id="2.40.340.10">
    <property type="entry name" value="MoeA, C-terminal, domain IV"/>
    <property type="match status" value="1"/>
</dbReference>
<comment type="catalytic activity">
    <reaction evidence="10">
        <text>adenylyl-molybdopterin + molybdate = Mo-molybdopterin + AMP + H(+)</text>
        <dbReference type="Rhea" id="RHEA:35047"/>
        <dbReference type="ChEBI" id="CHEBI:15378"/>
        <dbReference type="ChEBI" id="CHEBI:36264"/>
        <dbReference type="ChEBI" id="CHEBI:62727"/>
        <dbReference type="ChEBI" id="CHEBI:71302"/>
        <dbReference type="ChEBI" id="CHEBI:456215"/>
        <dbReference type="EC" id="2.10.1.1"/>
    </reaction>
</comment>
<dbReference type="Gene3D" id="3.90.105.10">
    <property type="entry name" value="Molybdopterin biosynthesis moea protein, domain 2"/>
    <property type="match status" value="1"/>
</dbReference>
<keyword evidence="9 11" id="KW-0501">Molybdenum cofactor biosynthesis</keyword>
<keyword evidence="5 11" id="KW-0500">Molybdenum</keyword>
<dbReference type="CDD" id="cd00887">
    <property type="entry name" value="MoeA"/>
    <property type="match status" value="1"/>
</dbReference>
<dbReference type="PANTHER" id="PTHR10192:SF5">
    <property type="entry name" value="GEPHYRIN"/>
    <property type="match status" value="1"/>
</dbReference>
<dbReference type="Pfam" id="PF03454">
    <property type="entry name" value="MoeA_C"/>
    <property type="match status" value="1"/>
</dbReference>
<dbReference type="Gene3D" id="3.40.980.10">
    <property type="entry name" value="MoaB/Mog-like domain"/>
    <property type="match status" value="1"/>
</dbReference>
<keyword evidence="6 11" id="KW-0808">Transferase</keyword>
<dbReference type="Proteomes" id="UP000287168">
    <property type="component" value="Unassembled WGS sequence"/>
</dbReference>
<dbReference type="Gene3D" id="2.170.190.11">
    <property type="entry name" value="Molybdopterin biosynthesis moea protein, domain 3"/>
    <property type="match status" value="1"/>
</dbReference>
<sequence length="392" mass="40579">MISVAEALERLLSLAVPLASEEVPLAKAAGRVLSGEVQAARAQPPFTASAMDGYAVSGDPQPGETLKVIGEAQAGGAWTGRIAQGQAVRIFTGAPLPAGADRVVIQENVTATEGQITINETSATAHIRRAGSDFAAGHSLPGPRLLRPADLALLAAMNVARPQVARRPVVALIATGDELVLPGEAPREDQIICSNTFAIKALAETAGAEVRLMPLARDRVEALRDVIALAEGADVIVTIGGASVGDHDLVAGVARGMGIDMAFHKVALRPGKPLMSGRLGNSVFLGLPGNPVSAIVCSHLFLLPLLRRLQGLREVAPVLRRATLAHAVEANGNRAHYMRAIVEEGTEGPVLRAGDSQESAFLVPLSEANALLLRPPHAPAAAAGDPALWLAI</sequence>
<dbReference type="InterPro" id="IPR001453">
    <property type="entry name" value="MoaB/Mog_dom"/>
</dbReference>
<evidence type="ECO:0000256" key="2">
    <source>
        <dbReference type="ARBA" id="ARBA00002901"/>
    </source>
</evidence>
<evidence type="ECO:0000256" key="3">
    <source>
        <dbReference type="ARBA" id="ARBA00005046"/>
    </source>
</evidence>
<dbReference type="InterPro" id="IPR005111">
    <property type="entry name" value="MoeA_C_domain_IV"/>
</dbReference>
<dbReference type="GO" id="GO:0046872">
    <property type="term" value="F:metal ion binding"/>
    <property type="evidence" value="ECO:0007669"/>
    <property type="project" value="UniProtKB-UniRule"/>
</dbReference>
<protein>
    <recommendedName>
        <fullName evidence="11">Molybdopterin molybdenumtransferase</fullName>
        <ecNumber evidence="11">2.10.1.1</ecNumber>
    </recommendedName>
</protein>
<dbReference type="PANTHER" id="PTHR10192">
    <property type="entry name" value="MOLYBDOPTERIN BIOSYNTHESIS PROTEIN"/>
    <property type="match status" value="1"/>
</dbReference>
<proteinExistence type="inferred from homology"/>
<dbReference type="EC" id="2.10.1.1" evidence="11"/>
<comment type="similarity">
    <text evidence="4 11">Belongs to the MoeA family.</text>
</comment>
<evidence type="ECO:0000313" key="13">
    <source>
        <dbReference type="EMBL" id="RWY41676.1"/>
    </source>
</evidence>
<dbReference type="FunFam" id="3.40.980.10:FF:000004">
    <property type="entry name" value="Molybdopterin molybdenumtransferase"/>
    <property type="match status" value="1"/>
</dbReference>
<dbReference type="Pfam" id="PF03453">
    <property type="entry name" value="MoeA_N"/>
    <property type="match status" value="1"/>
</dbReference>
<dbReference type="OrthoDB" id="9804758at2"/>
<evidence type="ECO:0000256" key="10">
    <source>
        <dbReference type="ARBA" id="ARBA00047317"/>
    </source>
</evidence>
<dbReference type="InterPro" id="IPR005110">
    <property type="entry name" value="MoeA_linker/N"/>
</dbReference>
<keyword evidence="7 11" id="KW-0479">Metal-binding</keyword>
<keyword evidence="14" id="KW-1185">Reference proteome</keyword>
<dbReference type="GO" id="GO:0005829">
    <property type="term" value="C:cytosol"/>
    <property type="evidence" value="ECO:0007669"/>
    <property type="project" value="TreeGrafter"/>
</dbReference>
<evidence type="ECO:0000313" key="14">
    <source>
        <dbReference type="Proteomes" id="UP000287168"/>
    </source>
</evidence>
<name>A0A444MCD1_9RHOB</name>
<evidence type="ECO:0000256" key="8">
    <source>
        <dbReference type="ARBA" id="ARBA00022842"/>
    </source>
</evidence>
<gene>
    <name evidence="13" type="ORF">EP867_08030</name>
</gene>
<evidence type="ECO:0000256" key="6">
    <source>
        <dbReference type="ARBA" id="ARBA00022679"/>
    </source>
</evidence>
<dbReference type="SUPFAM" id="SSF53218">
    <property type="entry name" value="Molybdenum cofactor biosynthesis proteins"/>
    <property type="match status" value="1"/>
</dbReference>
<dbReference type="InterPro" id="IPR036688">
    <property type="entry name" value="MoeA_C_domain_IV_sf"/>
</dbReference>
<organism evidence="13 14">
    <name type="scientific">Falsigemmobacter intermedius</name>
    <dbReference type="NCBI Taxonomy" id="1553448"/>
    <lineage>
        <taxon>Bacteria</taxon>
        <taxon>Pseudomonadati</taxon>
        <taxon>Pseudomonadota</taxon>
        <taxon>Alphaproteobacteria</taxon>
        <taxon>Rhodobacterales</taxon>
        <taxon>Paracoccaceae</taxon>
        <taxon>Falsigemmobacter</taxon>
    </lineage>
</organism>
<evidence type="ECO:0000256" key="5">
    <source>
        <dbReference type="ARBA" id="ARBA00022505"/>
    </source>
</evidence>
<dbReference type="GO" id="GO:0006777">
    <property type="term" value="P:Mo-molybdopterin cofactor biosynthetic process"/>
    <property type="evidence" value="ECO:0007669"/>
    <property type="project" value="UniProtKB-UniRule"/>
</dbReference>
<dbReference type="SUPFAM" id="SSF63867">
    <property type="entry name" value="MoeA C-terminal domain-like"/>
    <property type="match status" value="1"/>
</dbReference>
<dbReference type="Pfam" id="PF00994">
    <property type="entry name" value="MoCF_biosynth"/>
    <property type="match status" value="1"/>
</dbReference>
<comment type="caution">
    <text evidence="13">The sequence shown here is derived from an EMBL/GenBank/DDBJ whole genome shotgun (WGS) entry which is preliminary data.</text>
</comment>
<dbReference type="RefSeq" id="WP_128487970.1">
    <property type="nucleotide sequence ID" value="NZ_JBHLXB010000017.1"/>
</dbReference>
<dbReference type="EMBL" id="SBLC01000009">
    <property type="protein sequence ID" value="RWY41676.1"/>
    <property type="molecule type" value="Genomic_DNA"/>
</dbReference>
<dbReference type="NCBIfam" id="NF045515">
    <property type="entry name" value="Glp_gephyrin"/>
    <property type="match status" value="1"/>
</dbReference>
<accession>A0A444MCD1</accession>
<evidence type="ECO:0000256" key="4">
    <source>
        <dbReference type="ARBA" id="ARBA00010763"/>
    </source>
</evidence>
<reference evidence="13 14" key="1">
    <citation type="journal article" date="2015" name="Int. J. Syst. Evol. Microbiol.">
        <title>Gemmobacter intermedius sp. nov., isolated from a white stork (Ciconia ciconia).</title>
        <authorList>
            <person name="Kampfer P."/>
            <person name="Jerzak L."/>
            <person name="Wilharm G."/>
            <person name="Golke J."/>
            <person name="Busse H.J."/>
            <person name="Glaeser S.P."/>
        </authorList>
    </citation>
    <scope>NUCLEOTIDE SEQUENCE [LARGE SCALE GENOMIC DNA]</scope>
    <source>
        <strain evidence="13 14">119/4</strain>
    </source>
</reference>
<comment type="cofactor">
    <cofactor evidence="1 11">
        <name>Mg(2+)</name>
        <dbReference type="ChEBI" id="CHEBI:18420"/>
    </cofactor>
</comment>
<keyword evidence="8 11" id="KW-0460">Magnesium</keyword>
<evidence type="ECO:0000256" key="7">
    <source>
        <dbReference type="ARBA" id="ARBA00022723"/>
    </source>
</evidence>
<dbReference type="SUPFAM" id="SSF63882">
    <property type="entry name" value="MoeA N-terminal region -like"/>
    <property type="match status" value="1"/>
</dbReference>
<dbReference type="UniPathway" id="UPA00344"/>
<evidence type="ECO:0000256" key="11">
    <source>
        <dbReference type="RuleBase" id="RU365090"/>
    </source>
</evidence>